<feature type="compositionally biased region" description="Polar residues" evidence="1">
    <location>
        <begin position="75"/>
        <end position="93"/>
    </location>
</feature>
<feature type="compositionally biased region" description="Acidic residues" evidence="1">
    <location>
        <begin position="28"/>
        <end position="44"/>
    </location>
</feature>
<evidence type="ECO:0000313" key="3">
    <source>
        <dbReference type="Proteomes" id="UP000631114"/>
    </source>
</evidence>
<dbReference type="AlphaFoldDB" id="A0A835I6Q4"/>
<feature type="compositionally biased region" description="Gly residues" evidence="1">
    <location>
        <begin position="45"/>
        <end position="54"/>
    </location>
</feature>
<proteinExistence type="predicted"/>
<feature type="region of interest" description="Disordered" evidence="1">
    <location>
        <begin position="1"/>
        <end position="144"/>
    </location>
</feature>
<name>A0A835I6Q4_9MAGN</name>
<sequence>MMSFRDHLGEFGTPAAQAGIAISHPEPDIDDDDDSGGGDGDGDGDGGGGGGGGYFNIQLHDSTDEETPLDPQVYEVTTRNTSGRGVLNDNSQRMYEPGRGSVGTHDHDNESVYSSGWGYNQSRDNDSSGGMINHPASSASYGSSYGYWMGVDQQPYGGHYG</sequence>
<accession>A0A835I6Q4</accession>
<evidence type="ECO:0000313" key="2">
    <source>
        <dbReference type="EMBL" id="KAF9611434.1"/>
    </source>
</evidence>
<evidence type="ECO:0000256" key="1">
    <source>
        <dbReference type="SAM" id="MobiDB-lite"/>
    </source>
</evidence>
<comment type="caution">
    <text evidence="2">The sequence shown here is derived from an EMBL/GenBank/DDBJ whole genome shotgun (WGS) entry which is preliminary data.</text>
</comment>
<gene>
    <name evidence="2" type="ORF">IFM89_032103</name>
</gene>
<dbReference type="Proteomes" id="UP000631114">
    <property type="component" value="Unassembled WGS sequence"/>
</dbReference>
<protein>
    <submittedName>
        <fullName evidence="2">Uncharacterized protein</fullName>
    </submittedName>
</protein>
<dbReference type="EMBL" id="JADFTS010000004">
    <property type="protein sequence ID" value="KAF9611434.1"/>
    <property type="molecule type" value="Genomic_DNA"/>
</dbReference>
<reference evidence="2 3" key="1">
    <citation type="submission" date="2020-10" db="EMBL/GenBank/DDBJ databases">
        <title>The Coptis chinensis genome and diversification of protoberbering-type alkaloids.</title>
        <authorList>
            <person name="Wang B."/>
            <person name="Shu S."/>
            <person name="Song C."/>
            <person name="Liu Y."/>
        </authorList>
    </citation>
    <scope>NUCLEOTIDE SEQUENCE [LARGE SCALE GENOMIC DNA]</scope>
    <source>
        <strain evidence="2">HL-2020</strain>
        <tissue evidence="2">Leaf</tissue>
    </source>
</reference>
<feature type="compositionally biased region" description="Polar residues" evidence="1">
    <location>
        <begin position="111"/>
        <end position="130"/>
    </location>
</feature>
<organism evidence="2 3">
    <name type="scientific">Coptis chinensis</name>
    <dbReference type="NCBI Taxonomy" id="261450"/>
    <lineage>
        <taxon>Eukaryota</taxon>
        <taxon>Viridiplantae</taxon>
        <taxon>Streptophyta</taxon>
        <taxon>Embryophyta</taxon>
        <taxon>Tracheophyta</taxon>
        <taxon>Spermatophyta</taxon>
        <taxon>Magnoliopsida</taxon>
        <taxon>Ranunculales</taxon>
        <taxon>Ranunculaceae</taxon>
        <taxon>Coptidoideae</taxon>
        <taxon>Coptis</taxon>
    </lineage>
</organism>
<keyword evidence="3" id="KW-1185">Reference proteome</keyword>